<evidence type="ECO:0000313" key="2">
    <source>
        <dbReference type="Proteomes" id="UP000008952"/>
    </source>
</evidence>
<organism evidence="1 2">
    <name type="scientific">Bartonella tamiae Th239</name>
    <dbReference type="NCBI Taxonomy" id="1094558"/>
    <lineage>
        <taxon>Bacteria</taxon>
        <taxon>Pseudomonadati</taxon>
        <taxon>Pseudomonadota</taxon>
        <taxon>Alphaproteobacteria</taxon>
        <taxon>Hyphomicrobiales</taxon>
        <taxon>Bartonellaceae</taxon>
        <taxon>Bartonella</taxon>
    </lineage>
</organism>
<reference evidence="1 2" key="1">
    <citation type="submission" date="2012-03" db="EMBL/GenBank/DDBJ databases">
        <title>The Genome Sequence of Bartonella tamiae Th239.</title>
        <authorList>
            <consortium name="The Broad Institute Genome Sequencing Platform"/>
            <consortium name="The Broad Institute Genome Sequencing Center for Infectious Disease"/>
            <person name="Feldgarden M."/>
            <person name="Kirby J."/>
            <person name="Kosoy M."/>
            <person name="Birtles R."/>
            <person name="Probert W.S."/>
            <person name="Chiaraviglio L."/>
            <person name="Young S.K."/>
            <person name="Zeng Q."/>
            <person name="Gargeya S."/>
            <person name="Fitzgerald M."/>
            <person name="Haas B."/>
            <person name="Abouelleil A."/>
            <person name="Alvarado L."/>
            <person name="Arachchi H.M."/>
            <person name="Berlin A."/>
            <person name="Chapman S.B."/>
            <person name="Gearin G."/>
            <person name="Goldberg J."/>
            <person name="Griggs A."/>
            <person name="Gujja S."/>
            <person name="Hansen M."/>
            <person name="Heiman D."/>
            <person name="Howarth C."/>
            <person name="Larimer J."/>
            <person name="Lui A."/>
            <person name="MacDonald P.J.P."/>
            <person name="McCowen C."/>
            <person name="Montmayeur A."/>
            <person name="Murphy C."/>
            <person name="Neiman D."/>
            <person name="Pearson M."/>
            <person name="Priest M."/>
            <person name="Roberts A."/>
            <person name="Saif S."/>
            <person name="Shea T."/>
            <person name="Sisk P."/>
            <person name="Stolte C."/>
            <person name="Sykes S."/>
            <person name="Wortman J."/>
            <person name="Nusbaum C."/>
            <person name="Birren B."/>
        </authorList>
    </citation>
    <scope>NUCLEOTIDE SEQUENCE [LARGE SCALE GENOMIC DNA]</scope>
    <source>
        <strain evidence="1 2">Th239</strain>
    </source>
</reference>
<comment type="caution">
    <text evidence="1">The sequence shown here is derived from an EMBL/GenBank/DDBJ whole genome shotgun (WGS) entry which is preliminary data.</text>
</comment>
<evidence type="ECO:0000313" key="1">
    <source>
        <dbReference type="EMBL" id="EJF90351.1"/>
    </source>
</evidence>
<dbReference type="Proteomes" id="UP000008952">
    <property type="component" value="Unassembled WGS sequence"/>
</dbReference>
<protein>
    <submittedName>
        <fullName evidence="1">Uncharacterized protein</fullName>
    </submittedName>
</protein>
<accession>J0QWE1</accession>
<dbReference type="HOGENOM" id="CLU_220209_0_0_5"/>
<proteinExistence type="predicted"/>
<gene>
    <name evidence="1" type="ORF">ME5_00752</name>
</gene>
<sequence length="30" mass="3159">MADMMKTAAFYSMLIIGLNAAIALAVLSLN</sequence>
<dbReference type="EMBL" id="AIMB01000007">
    <property type="protein sequence ID" value="EJF90351.1"/>
    <property type="molecule type" value="Genomic_DNA"/>
</dbReference>
<name>J0QWE1_9HYPH</name>
<dbReference type="AlphaFoldDB" id="J0QWE1"/>
<keyword evidence="2" id="KW-1185">Reference proteome</keyword>